<sequence length="79" mass="9003">MNAGEAFLDHHPQSAFDLTTCCSSDERHCSNYRHFLSASFWQLKVPFSRLPSVYRYHAGQYLDDQHGHSSGCTLHSTTI</sequence>
<reference evidence="1" key="1">
    <citation type="submission" date="2014-09" db="EMBL/GenBank/DDBJ databases">
        <authorList>
            <person name="Magalhaes I.L.F."/>
            <person name="Oliveira U."/>
            <person name="Santos F.R."/>
            <person name="Vidigal T.H.D.A."/>
            <person name="Brescovit A.D."/>
            <person name="Santos A.J."/>
        </authorList>
    </citation>
    <scope>NUCLEOTIDE SEQUENCE</scope>
    <source>
        <tissue evidence="1">Shoot tissue taken approximately 20 cm above the soil surface</tissue>
    </source>
</reference>
<name>A0A0A9GX82_ARUDO</name>
<evidence type="ECO:0000313" key="1">
    <source>
        <dbReference type="EMBL" id="JAE29107.1"/>
    </source>
</evidence>
<keyword evidence="1" id="KW-0067">ATP-binding</keyword>
<dbReference type="GO" id="GO:0004386">
    <property type="term" value="F:helicase activity"/>
    <property type="evidence" value="ECO:0007669"/>
    <property type="project" value="UniProtKB-KW"/>
</dbReference>
<protein>
    <submittedName>
        <fullName evidence="1">Helicase, putative</fullName>
    </submittedName>
</protein>
<keyword evidence="1" id="KW-0547">Nucleotide-binding</keyword>
<dbReference type="AlphaFoldDB" id="A0A0A9GX82"/>
<keyword evidence="1" id="KW-0378">Hydrolase</keyword>
<reference evidence="1" key="2">
    <citation type="journal article" date="2015" name="Data Brief">
        <title>Shoot transcriptome of the giant reed, Arundo donax.</title>
        <authorList>
            <person name="Barrero R.A."/>
            <person name="Guerrero F.D."/>
            <person name="Moolhuijzen P."/>
            <person name="Goolsby J.A."/>
            <person name="Tidwell J."/>
            <person name="Bellgard S.E."/>
            <person name="Bellgard M.I."/>
        </authorList>
    </citation>
    <scope>NUCLEOTIDE SEQUENCE</scope>
    <source>
        <tissue evidence="1">Shoot tissue taken approximately 20 cm above the soil surface</tissue>
    </source>
</reference>
<proteinExistence type="predicted"/>
<keyword evidence="1" id="KW-0347">Helicase</keyword>
<accession>A0A0A9GX82</accession>
<organism evidence="1">
    <name type="scientific">Arundo donax</name>
    <name type="common">Giant reed</name>
    <name type="synonym">Donax arundinaceus</name>
    <dbReference type="NCBI Taxonomy" id="35708"/>
    <lineage>
        <taxon>Eukaryota</taxon>
        <taxon>Viridiplantae</taxon>
        <taxon>Streptophyta</taxon>
        <taxon>Embryophyta</taxon>
        <taxon>Tracheophyta</taxon>
        <taxon>Spermatophyta</taxon>
        <taxon>Magnoliopsida</taxon>
        <taxon>Liliopsida</taxon>
        <taxon>Poales</taxon>
        <taxon>Poaceae</taxon>
        <taxon>PACMAD clade</taxon>
        <taxon>Arundinoideae</taxon>
        <taxon>Arundineae</taxon>
        <taxon>Arundo</taxon>
    </lineage>
</organism>
<dbReference type="EMBL" id="GBRH01168789">
    <property type="protein sequence ID" value="JAE29107.1"/>
    <property type="molecule type" value="Transcribed_RNA"/>
</dbReference>